<evidence type="ECO:0000256" key="4">
    <source>
        <dbReference type="ARBA" id="ARBA00023242"/>
    </source>
</evidence>
<dbReference type="InterPro" id="IPR009057">
    <property type="entry name" value="Homeodomain-like_sf"/>
</dbReference>
<dbReference type="KEGG" id="gfs:119643051"/>
<feature type="DNA-binding region" description="Homeobox" evidence="5">
    <location>
        <begin position="282"/>
        <end position="341"/>
    </location>
</feature>
<feature type="region of interest" description="Disordered" evidence="7">
    <location>
        <begin position="1"/>
        <end position="23"/>
    </location>
</feature>
<evidence type="ECO:0000313" key="9">
    <source>
        <dbReference type="Proteomes" id="UP000092443"/>
    </source>
</evidence>
<evidence type="ECO:0000256" key="6">
    <source>
        <dbReference type="RuleBase" id="RU000682"/>
    </source>
</evidence>
<protein>
    <submittedName>
        <fullName evidence="10 11">Homeobox protein B-H2-like isoform X1</fullName>
    </submittedName>
</protein>
<feature type="compositionally biased region" description="Basic and acidic residues" evidence="7">
    <location>
        <begin position="259"/>
        <end position="270"/>
    </location>
</feature>
<evidence type="ECO:0000256" key="1">
    <source>
        <dbReference type="ARBA" id="ARBA00004123"/>
    </source>
</evidence>
<dbReference type="GO" id="GO:0003677">
    <property type="term" value="F:DNA binding"/>
    <property type="evidence" value="ECO:0007669"/>
    <property type="project" value="UniProtKB-UniRule"/>
</dbReference>
<gene>
    <name evidence="10 11" type="primary">LOC119643051</name>
</gene>
<organism evidence="9 11">
    <name type="scientific">Glossina fuscipes</name>
    <dbReference type="NCBI Taxonomy" id="7396"/>
    <lineage>
        <taxon>Eukaryota</taxon>
        <taxon>Metazoa</taxon>
        <taxon>Ecdysozoa</taxon>
        <taxon>Arthropoda</taxon>
        <taxon>Hexapoda</taxon>
        <taxon>Insecta</taxon>
        <taxon>Pterygota</taxon>
        <taxon>Neoptera</taxon>
        <taxon>Endopterygota</taxon>
        <taxon>Diptera</taxon>
        <taxon>Brachycera</taxon>
        <taxon>Muscomorpha</taxon>
        <taxon>Hippoboscoidea</taxon>
        <taxon>Glossinidae</taxon>
        <taxon>Glossina</taxon>
    </lineage>
</organism>
<accession>A0A9C6DZL4</accession>
<comment type="subcellular location">
    <subcellularLocation>
        <location evidence="1 5 6">Nucleus</location>
    </subcellularLocation>
</comment>
<feature type="compositionally biased region" description="Polar residues" evidence="7">
    <location>
        <begin position="488"/>
        <end position="502"/>
    </location>
</feature>
<dbReference type="CDD" id="cd00086">
    <property type="entry name" value="homeodomain"/>
    <property type="match status" value="1"/>
</dbReference>
<dbReference type="SMART" id="SM00389">
    <property type="entry name" value="HOX"/>
    <property type="match status" value="1"/>
</dbReference>
<feature type="region of interest" description="Disordered" evidence="7">
    <location>
        <begin position="231"/>
        <end position="277"/>
    </location>
</feature>
<evidence type="ECO:0000256" key="5">
    <source>
        <dbReference type="PROSITE-ProRule" id="PRU00108"/>
    </source>
</evidence>
<keyword evidence="9" id="KW-1185">Reference proteome</keyword>
<dbReference type="SUPFAM" id="SSF46689">
    <property type="entry name" value="Homeodomain-like"/>
    <property type="match status" value="1"/>
</dbReference>
<dbReference type="Pfam" id="PF00046">
    <property type="entry name" value="Homeodomain"/>
    <property type="match status" value="1"/>
</dbReference>
<sequence>MTTMPPEMSTAAANPSPSALTPAPVARDSLVSLQAQRSRFMINDILAAHQNGATNTTNLNIQQHQHTHQPYQQHMLQQQHQHQIALQHYIAQQQHLLQQRSQLNGSPTLPSSTSLLNQNPNIGTTTQQQQPALTSACVATTTSQGQPAYTHAFGHLPNSTLMSFSGGPNGLHAAQAAVHYANLQYRERERSERSRLLENDERSRSPAPIQSTHSLSPAVAQRDLCNNTLHNTSGISAGGGGSSISGDQASTIDDSDSDCGAKDDDGHSVKSSDNLMGLTKKQRKARTAFTDHQLQTLEKSFERQKYLSVQDRMELANKLELSDCQVKTWYQNRRTKWKRQTAVGLELLAEAGNYAAFQRLYGGSPYLAPWPYAAAAQAPPHLTGSTPIDLYYRQAAAAAVLQKPLTYRMYPSVPPLASAAALSSLPVHPPPPIPHLNASSSLTTLSNYYQTATQTLNSSNENNNFPSVSSNLRNASPNRSDDDEQRNSVEIVNRSPSPQLNPGSPPERNESPGSCPPTSSVSDNESDSENANIEV</sequence>
<dbReference type="AlphaFoldDB" id="A0A9C6DZL4"/>
<dbReference type="InterPro" id="IPR001356">
    <property type="entry name" value="HD"/>
</dbReference>
<dbReference type="PANTHER" id="PTHR24333:SF5">
    <property type="entry name" value="VENT HOMEOBOX"/>
    <property type="match status" value="1"/>
</dbReference>
<dbReference type="PANTHER" id="PTHR24333">
    <property type="entry name" value="HOMEO BOX HB9 LIKE A-RELATED"/>
    <property type="match status" value="1"/>
</dbReference>
<dbReference type="GO" id="GO:0000981">
    <property type="term" value="F:DNA-binding transcription factor activity, RNA polymerase II-specific"/>
    <property type="evidence" value="ECO:0007669"/>
    <property type="project" value="InterPro"/>
</dbReference>
<name>A0A9C6DZL4_9MUSC</name>
<feature type="region of interest" description="Disordered" evidence="7">
    <location>
        <begin position="185"/>
        <end position="216"/>
    </location>
</feature>
<feature type="domain" description="Homeobox" evidence="8">
    <location>
        <begin position="280"/>
        <end position="340"/>
    </location>
</feature>
<evidence type="ECO:0000256" key="7">
    <source>
        <dbReference type="SAM" id="MobiDB-lite"/>
    </source>
</evidence>
<dbReference type="GO" id="GO:0005634">
    <property type="term" value="C:nucleus"/>
    <property type="evidence" value="ECO:0007669"/>
    <property type="project" value="UniProtKB-SubCell"/>
</dbReference>
<keyword evidence="2 5" id="KW-0238">DNA-binding</keyword>
<feature type="compositionally biased region" description="Basic and acidic residues" evidence="7">
    <location>
        <begin position="185"/>
        <end position="204"/>
    </location>
</feature>
<dbReference type="PRINTS" id="PR00024">
    <property type="entry name" value="HOMEOBOX"/>
</dbReference>
<keyword evidence="3 5" id="KW-0371">Homeobox</keyword>
<dbReference type="GeneID" id="119643051"/>
<dbReference type="RefSeq" id="XP_037898335.1">
    <property type="nucleotide sequence ID" value="XM_038042407.1"/>
</dbReference>
<evidence type="ECO:0000313" key="11">
    <source>
        <dbReference type="RefSeq" id="XP_037898340.1"/>
    </source>
</evidence>
<dbReference type="PROSITE" id="PS00027">
    <property type="entry name" value="HOMEOBOX_1"/>
    <property type="match status" value="1"/>
</dbReference>
<reference evidence="10 11" key="1">
    <citation type="submission" date="2025-04" db="UniProtKB">
        <authorList>
            <consortium name="RefSeq"/>
        </authorList>
    </citation>
    <scope>IDENTIFICATION</scope>
    <source>
        <tissue evidence="10 11">Whole body pupa</tissue>
    </source>
</reference>
<evidence type="ECO:0000256" key="2">
    <source>
        <dbReference type="ARBA" id="ARBA00023125"/>
    </source>
</evidence>
<feature type="compositionally biased region" description="Polar residues" evidence="7">
    <location>
        <begin position="456"/>
        <end position="478"/>
    </location>
</feature>
<dbReference type="InterPro" id="IPR017970">
    <property type="entry name" value="Homeobox_CS"/>
</dbReference>
<proteinExistence type="predicted"/>
<dbReference type="PROSITE" id="PS50071">
    <property type="entry name" value="HOMEOBOX_2"/>
    <property type="match status" value="1"/>
</dbReference>
<dbReference type="Proteomes" id="UP000092443">
    <property type="component" value="Unplaced"/>
</dbReference>
<dbReference type="InterPro" id="IPR050848">
    <property type="entry name" value="Homeobox_TF"/>
</dbReference>
<dbReference type="Gene3D" id="1.10.10.60">
    <property type="entry name" value="Homeodomain-like"/>
    <property type="match status" value="1"/>
</dbReference>
<dbReference type="RefSeq" id="XP_037898340.1">
    <property type="nucleotide sequence ID" value="XM_038042412.1"/>
</dbReference>
<evidence type="ECO:0000256" key="3">
    <source>
        <dbReference type="ARBA" id="ARBA00023155"/>
    </source>
</evidence>
<evidence type="ECO:0000313" key="10">
    <source>
        <dbReference type="RefSeq" id="XP_037898335.1"/>
    </source>
</evidence>
<feature type="compositionally biased region" description="Low complexity" evidence="7">
    <location>
        <begin position="103"/>
        <end position="121"/>
    </location>
</feature>
<dbReference type="InterPro" id="IPR020479">
    <property type="entry name" value="HD_metazoa"/>
</dbReference>
<keyword evidence="4 5" id="KW-0539">Nucleus</keyword>
<evidence type="ECO:0000259" key="8">
    <source>
        <dbReference type="PROSITE" id="PS50071"/>
    </source>
</evidence>
<feature type="region of interest" description="Disordered" evidence="7">
    <location>
        <begin position="103"/>
        <end position="129"/>
    </location>
</feature>
<feature type="region of interest" description="Disordered" evidence="7">
    <location>
        <begin position="456"/>
        <end position="535"/>
    </location>
</feature>